<accession>A0A835DN17</accession>
<comment type="caution">
    <text evidence="1">The sequence shown here is derived from an EMBL/GenBank/DDBJ whole genome shotgun (WGS) entry which is preliminary data.</text>
</comment>
<reference evidence="1 2" key="1">
    <citation type="submission" date="2020-04" db="EMBL/GenBank/DDBJ databases">
        <title>Plant Genome Project.</title>
        <authorList>
            <person name="Zhang R.-G."/>
        </authorList>
    </citation>
    <scope>NUCLEOTIDE SEQUENCE [LARGE SCALE GENOMIC DNA]</scope>
    <source>
        <strain evidence="1">YNK0</strain>
        <tissue evidence="1">Leaf</tissue>
    </source>
</reference>
<proteinExistence type="predicted"/>
<organism evidence="1 2">
    <name type="scientific">Tetracentron sinense</name>
    <name type="common">Spur-leaf</name>
    <dbReference type="NCBI Taxonomy" id="13715"/>
    <lineage>
        <taxon>Eukaryota</taxon>
        <taxon>Viridiplantae</taxon>
        <taxon>Streptophyta</taxon>
        <taxon>Embryophyta</taxon>
        <taxon>Tracheophyta</taxon>
        <taxon>Spermatophyta</taxon>
        <taxon>Magnoliopsida</taxon>
        <taxon>Trochodendrales</taxon>
        <taxon>Trochodendraceae</taxon>
        <taxon>Tetracentron</taxon>
    </lineage>
</organism>
<dbReference type="EMBL" id="JABCRI010000002">
    <property type="protein sequence ID" value="KAF8410103.1"/>
    <property type="molecule type" value="Genomic_DNA"/>
</dbReference>
<gene>
    <name evidence="1" type="ORF">HHK36_002625</name>
</gene>
<dbReference type="AlphaFoldDB" id="A0A835DN17"/>
<evidence type="ECO:0000313" key="2">
    <source>
        <dbReference type="Proteomes" id="UP000655225"/>
    </source>
</evidence>
<dbReference type="Proteomes" id="UP000655225">
    <property type="component" value="Unassembled WGS sequence"/>
</dbReference>
<evidence type="ECO:0000313" key="1">
    <source>
        <dbReference type="EMBL" id="KAF8410103.1"/>
    </source>
</evidence>
<protein>
    <submittedName>
        <fullName evidence="1">Uncharacterized protein</fullName>
    </submittedName>
</protein>
<sequence length="157" mass="17639">MTRSDNPLETYYLSKSSPAPVTNLLSSGVLSTGNTSLRCRHALKGNTLQNCWLVEFSTIIYWLLLSSWTNNQHSAVSAMQELNMFDGLDFGRSGGPGKLEGPDVEMPGIFEIEYGNPVTFVDFQIFYLLWMKLQTKALILVRDYTYPLQNLLCLTTG</sequence>
<keyword evidence="2" id="KW-1185">Reference proteome</keyword>
<name>A0A835DN17_TETSI</name>